<organism evidence="2 3">
    <name type="scientific">Candidatus Shapirobacteria bacterium CG06_land_8_20_14_3_00_40_12</name>
    <dbReference type="NCBI Taxonomy" id="1974881"/>
    <lineage>
        <taxon>Bacteria</taxon>
        <taxon>Candidatus Shapironibacteriota</taxon>
    </lineage>
</organism>
<dbReference type="NCBIfam" id="TIGR04335">
    <property type="entry name" value="AmmeMemoSam_A"/>
    <property type="match status" value="1"/>
</dbReference>
<sequence>MKIVNKKWLLGLARRAIESEFGGKKLKVFSIPAEFRQKKACFVTLTKNGELRGCIGHLVSVQELYRDVIENARRAALMDYRFEPVDRAELPEIEIEISILDQPQKYNYVNPGKLINYLAKNRPGVILKKGFNQATYLPQVWEELRTPEEFMGNLCLKAGLPFDEWKRVGEIEVYGVEKI</sequence>
<feature type="domain" description="AMMECR1" evidence="1">
    <location>
        <begin position="1"/>
        <end position="179"/>
    </location>
</feature>
<dbReference type="Pfam" id="PF01871">
    <property type="entry name" value="AMMECR1"/>
    <property type="match status" value="1"/>
</dbReference>
<dbReference type="InterPro" id="IPR027623">
    <property type="entry name" value="AmmeMemoSam_A"/>
</dbReference>
<dbReference type="PANTHER" id="PTHR13016:SF0">
    <property type="entry name" value="AMME SYNDROME CANDIDATE GENE 1 PROTEIN"/>
    <property type="match status" value="1"/>
</dbReference>
<gene>
    <name evidence="2" type="ORF">COS78_03675</name>
</gene>
<dbReference type="InterPro" id="IPR027485">
    <property type="entry name" value="AMMECR1_N"/>
</dbReference>
<dbReference type="SUPFAM" id="SSF143447">
    <property type="entry name" value="AMMECR1-like"/>
    <property type="match status" value="1"/>
</dbReference>
<dbReference type="InterPro" id="IPR023473">
    <property type="entry name" value="AMMECR1"/>
</dbReference>
<name>A0A2M7ARD2_9BACT</name>
<comment type="caution">
    <text evidence="2">The sequence shown here is derived from an EMBL/GenBank/DDBJ whole genome shotgun (WGS) entry which is preliminary data.</text>
</comment>
<dbReference type="InterPro" id="IPR002733">
    <property type="entry name" value="AMMECR1_domain"/>
</dbReference>
<evidence type="ECO:0000313" key="3">
    <source>
        <dbReference type="Proteomes" id="UP000231407"/>
    </source>
</evidence>
<evidence type="ECO:0000259" key="1">
    <source>
        <dbReference type="PROSITE" id="PS51112"/>
    </source>
</evidence>
<dbReference type="Gene3D" id="3.30.1490.150">
    <property type="entry name" value="Hypothetical protein ph0010, domain 2"/>
    <property type="match status" value="1"/>
</dbReference>
<dbReference type="EMBL" id="PEWA01000051">
    <property type="protein sequence ID" value="PIU73187.1"/>
    <property type="molecule type" value="Genomic_DNA"/>
</dbReference>
<proteinExistence type="predicted"/>
<dbReference type="PROSITE" id="PS51112">
    <property type="entry name" value="AMMECR1"/>
    <property type="match status" value="1"/>
</dbReference>
<evidence type="ECO:0000313" key="2">
    <source>
        <dbReference type="EMBL" id="PIU73187.1"/>
    </source>
</evidence>
<dbReference type="Proteomes" id="UP000231407">
    <property type="component" value="Unassembled WGS sequence"/>
</dbReference>
<dbReference type="NCBIfam" id="TIGR00296">
    <property type="entry name" value="TIGR00296 family protein"/>
    <property type="match status" value="1"/>
</dbReference>
<accession>A0A2M7ARD2</accession>
<protein>
    <submittedName>
        <fullName evidence="2">AmmeMemoRadiSam system protein A</fullName>
    </submittedName>
</protein>
<dbReference type="PANTHER" id="PTHR13016">
    <property type="entry name" value="AMMECR1 HOMOLOG"/>
    <property type="match status" value="1"/>
</dbReference>
<reference evidence="3" key="1">
    <citation type="submission" date="2017-09" db="EMBL/GenBank/DDBJ databases">
        <title>Depth-based differentiation of microbial function through sediment-hosted aquifers and enrichment of novel symbionts in the deep terrestrial subsurface.</title>
        <authorList>
            <person name="Probst A.J."/>
            <person name="Ladd B."/>
            <person name="Jarett J.K."/>
            <person name="Geller-Mcgrath D.E."/>
            <person name="Sieber C.M.K."/>
            <person name="Emerson J.B."/>
            <person name="Anantharaman K."/>
            <person name="Thomas B.C."/>
            <person name="Malmstrom R."/>
            <person name="Stieglmeier M."/>
            <person name="Klingl A."/>
            <person name="Woyke T."/>
            <person name="Ryan C.M."/>
            <person name="Banfield J.F."/>
        </authorList>
    </citation>
    <scope>NUCLEOTIDE SEQUENCE [LARGE SCALE GENOMIC DNA]</scope>
</reference>
<dbReference type="AlphaFoldDB" id="A0A2M7ARD2"/>
<dbReference type="InterPro" id="IPR036071">
    <property type="entry name" value="AMMECR1_dom_sf"/>
</dbReference>
<dbReference type="Gene3D" id="3.30.700.20">
    <property type="entry name" value="Hypothetical protein ph0010, domain 1"/>
    <property type="match status" value="1"/>
</dbReference>